<dbReference type="PRINTS" id="PR00080">
    <property type="entry name" value="SDRFAMILY"/>
</dbReference>
<keyword evidence="2" id="KW-0560">Oxidoreductase</keyword>
<evidence type="ECO:0000256" key="2">
    <source>
        <dbReference type="ARBA" id="ARBA00023002"/>
    </source>
</evidence>
<keyword evidence="4" id="KW-1185">Reference proteome</keyword>
<dbReference type="SUPFAM" id="SSF51735">
    <property type="entry name" value="NAD(P)-binding Rossmann-fold domains"/>
    <property type="match status" value="1"/>
</dbReference>
<dbReference type="PANTHER" id="PTHR43639:SF1">
    <property type="entry name" value="SHORT-CHAIN DEHYDROGENASE_REDUCTASE FAMILY PROTEIN"/>
    <property type="match status" value="1"/>
</dbReference>
<dbReference type="Proteomes" id="UP000185728">
    <property type="component" value="Unassembled WGS sequence"/>
</dbReference>
<evidence type="ECO:0000256" key="1">
    <source>
        <dbReference type="ARBA" id="ARBA00006484"/>
    </source>
</evidence>
<dbReference type="NCBIfam" id="NF005559">
    <property type="entry name" value="PRK07231.1"/>
    <property type="match status" value="1"/>
</dbReference>
<name>A0ABY1KW59_9FLAO</name>
<dbReference type="Pfam" id="PF13561">
    <property type="entry name" value="adh_short_C2"/>
    <property type="match status" value="1"/>
</dbReference>
<dbReference type="InterPro" id="IPR002347">
    <property type="entry name" value="SDR_fam"/>
</dbReference>
<evidence type="ECO:0000313" key="3">
    <source>
        <dbReference type="EMBL" id="SIS85632.1"/>
    </source>
</evidence>
<protein>
    <submittedName>
        <fullName evidence="3">3-oxoacyl-[acyl-carrier protein] reductase</fullName>
    </submittedName>
</protein>
<dbReference type="PANTHER" id="PTHR43639">
    <property type="entry name" value="OXIDOREDUCTASE, SHORT-CHAIN DEHYDROGENASE/REDUCTASE FAMILY (AFU_ORTHOLOGUE AFUA_5G02870)"/>
    <property type="match status" value="1"/>
</dbReference>
<dbReference type="EMBL" id="FTOB01000004">
    <property type="protein sequence ID" value="SIS85632.1"/>
    <property type="molecule type" value="Genomic_DNA"/>
</dbReference>
<accession>A0ABY1KW59</accession>
<dbReference type="InterPro" id="IPR036291">
    <property type="entry name" value="NAD(P)-bd_dom_sf"/>
</dbReference>
<dbReference type="PRINTS" id="PR00081">
    <property type="entry name" value="GDHRDH"/>
</dbReference>
<evidence type="ECO:0000313" key="4">
    <source>
        <dbReference type="Proteomes" id="UP000185728"/>
    </source>
</evidence>
<sequence length="250" mass="26023">MNLKGKIAVVTGGTRDIGKAISLKLAKEGAKVVVNYYNNEANAKKTLDEIRSFSGEAIIVKGDMTQKADVDHLVSEAIKAFGGTIDILVNNAGGLVARKSIAEMDEAFFNKVIALNLNSTFLVSQAILPHMKSGASIINIASQAGRDGGGGGSLAYATSKGAVMTFTRGLAKEVGPKNIRVNALCPGMIATTFHDTFTTGDVRKKVAGATPLRREGTAEEIANTVACLASDETTFITGANIDINGGLAFS</sequence>
<gene>
    <name evidence="3" type="ORF">SAMN05421766_104410</name>
</gene>
<comment type="similarity">
    <text evidence="1">Belongs to the short-chain dehydrogenases/reductases (SDR) family.</text>
</comment>
<organism evidence="3 4">
    <name type="scientific">Zobellia uliginosa</name>
    <dbReference type="NCBI Taxonomy" id="143224"/>
    <lineage>
        <taxon>Bacteria</taxon>
        <taxon>Pseudomonadati</taxon>
        <taxon>Bacteroidota</taxon>
        <taxon>Flavobacteriia</taxon>
        <taxon>Flavobacteriales</taxon>
        <taxon>Flavobacteriaceae</taxon>
        <taxon>Zobellia</taxon>
    </lineage>
</organism>
<dbReference type="Gene3D" id="3.40.50.720">
    <property type="entry name" value="NAD(P)-binding Rossmann-like Domain"/>
    <property type="match status" value="1"/>
</dbReference>
<comment type="caution">
    <text evidence="3">The sequence shown here is derived from an EMBL/GenBank/DDBJ whole genome shotgun (WGS) entry which is preliminary data.</text>
</comment>
<reference evidence="3 4" key="1">
    <citation type="submission" date="2017-01" db="EMBL/GenBank/DDBJ databases">
        <authorList>
            <person name="Varghese N."/>
            <person name="Submissions S."/>
        </authorList>
    </citation>
    <scope>NUCLEOTIDE SEQUENCE [LARGE SCALE GENOMIC DNA]</scope>
    <source>
        <strain evidence="3 4">DSM 2061</strain>
    </source>
</reference>
<dbReference type="CDD" id="cd05233">
    <property type="entry name" value="SDR_c"/>
    <property type="match status" value="1"/>
</dbReference>
<proteinExistence type="inferred from homology"/>
<dbReference type="RefSeq" id="WP_076455919.1">
    <property type="nucleotide sequence ID" value="NZ_FTOB01000004.1"/>
</dbReference>